<feature type="region of interest" description="Disordered" evidence="1">
    <location>
        <begin position="510"/>
        <end position="532"/>
    </location>
</feature>
<feature type="domain" description="DUF6884" evidence="2">
    <location>
        <begin position="9"/>
        <end position="140"/>
    </location>
</feature>
<dbReference type="Pfam" id="PF21818">
    <property type="entry name" value="DUF6884"/>
    <property type="match status" value="1"/>
</dbReference>
<sequence length="1134" mass="123214">MTAFQRRYALVGCGKSKLDRAAPARELYTGPLFRAALEVAESEFGQDVWILSAKYRLTDPNEGLEPYDLHLEDLPPKERADWARDVIRNLVDDDEGTPAHLTVYAGSTYVDELRAHLPNTWTLVDPMKGLGQGERLAWLKARRAALINTPSAGPSASPLELSMSTAIPTTLNHEQRSTAFNQALVLEDGLKELEALKARLLAGLEAQADVMRQSHARLMRAATTGVSPESPEQQALPLDGMAPAASVQAQAAEVSPKEDEPPPEPPKGKGRRRSRAASSAATGTKRTGPAASARTASAQQASARQATELDDAVPAPRIPCCDCGHSVADHQDGTGRCGGKAKGRRCRCKRFTAVAVELPGAPGWKVRPFKGQLSIGKGGDQGCILVGGKDETPPLYWVPGYGLAFQNGEAVSAVVSHLGDKATTLAYEQDPRWHWVPKAVLRAVAEYLGATWPEPSGEDSAPEALPRMEATTDHPCECDGCGETFKAAELQPVGEEDARGFYCPKCKAEVEEQDGEKDAPTAQAERDVPELDDPFVVPSTDGAADPSFSDLDLSSMEQLLGKPRIGHSTFLVKVHGSSPRACEACGTRERPRAWISINRDDRASKRGAIVGGGGFGLALCVEHATEEGGRLSMDNRRRVLLDQTTGAAAFEPRGLLKDMDLSRLPDAREVEAFMRGMPEANAAGEWMRGLVLTINDAIDDESWEYLPGFGGWRVIREIVDGWEHAWLSFDLHATATMGPWVLDEDKRTLERAETFSYPNRWFNQAGKPMSSKNAHEWEQRTAFAREMEVAMGRVLLPELFPPSGGGGGQTARDGAGPAAEAPAAPVGKVQQPGAERWQLTQWKGTTWSFGLGQGRGLEIDVWVEKATKRKGAELFGPASWSLAIEGWTGAAFPEGVPGEVVKMLVRELRAEDSPAREAVQRGAARQLSDSSASSAAATSTWRVELPERNEGHVILRLWLVNDTTGERKPATWRSGMSALRRSHHLAGTLEGEALQAERELEVWWMVHADDVVAPLAQACRDGKVSGLKVYDPDAFGSGPHKYALSNGWTLEAWEGEGSEGDQDEEPALIHFTRPTQRSDVWERFGPFVLNPQGHLTTANAEASEWSAEHEAVVAEAEDFVRRGFVFELRQEVAS</sequence>
<proteinExistence type="predicted"/>
<protein>
    <recommendedName>
        <fullName evidence="2">DUF6884 domain-containing protein</fullName>
    </recommendedName>
</protein>
<evidence type="ECO:0000256" key="1">
    <source>
        <dbReference type="SAM" id="MobiDB-lite"/>
    </source>
</evidence>
<accession>A0ABT4AF77</accession>
<dbReference type="RefSeq" id="WP_267538986.1">
    <property type="nucleotide sequence ID" value="NZ_JAPNKA010000001.1"/>
</dbReference>
<feature type="compositionally biased region" description="Low complexity" evidence="1">
    <location>
        <begin position="814"/>
        <end position="827"/>
    </location>
</feature>
<evidence type="ECO:0000313" key="4">
    <source>
        <dbReference type="Proteomes" id="UP001207654"/>
    </source>
</evidence>
<name>A0ABT4AF77_9BACT</name>
<dbReference type="InterPro" id="IPR049251">
    <property type="entry name" value="DUF6884"/>
</dbReference>
<feature type="region of interest" description="Disordered" evidence="1">
    <location>
        <begin position="801"/>
        <end position="833"/>
    </location>
</feature>
<keyword evidence="4" id="KW-1185">Reference proteome</keyword>
<evidence type="ECO:0000313" key="3">
    <source>
        <dbReference type="EMBL" id="MCY1080315.1"/>
    </source>
</evidence>
<feature type="compositionally biased region" description="Low complexity" evidence="1">
    <location>
        <begin position="276"/>
        <end position="306"/>
    </location>
</feature>
<evidence type="ECO:0000259" key="2">
    <source>
        <dbReference type="Pfam" id="PF21818"/>
    </source>
</evidence>
<dbReference type="Proteomes" id="UP001207654">
    <property type="component" value="Unassembled WGS sequence"/>
</dbReference>
<dbReference type="EMBL" id="JAPNKA010000001">
    <property type="protein sequence ID" value="MCY1080315.1"/>
    <property type="molecule type" value="Genomic_DNA"/>
</dbReference>
<reference evidence="3 4" key="1">
    <citation type="submission" date="2022-11" db="EMBL/GenBank/DDBJ databases">
        <title>Minimal conservation of predation-associated metabolite biosynthetic gene clusters underscores biosynthetic potential of Myxococcota including descriptions for ten novel species: Archangium lansinium sp. nov., Myxococcus landrumus sp. nov., Nannocystis bai.</title>
        <authorList>
            <person name="Ahearne A."/>
            <person name="Stevens C."/>
            <person name="Phillips K."/>
        </authorList>
    </citation>
    <scope>NUCLEOTIDE SEQUENCE [LARGE SCALE GENOMIC DNA]</scope>
    <source>
        <strain evidence="3 4">MIWBW</strain>
    </source>
</reference>
<feature type="region of interest" description="Disordered" evidence="1">
    <location>
        <begin position="242"/>
        <end position="310"/>
    </location>
</feature>
<gene>
    <name evidence="3" type="ORF">OV287_38270</name>
</gene>
<feature type="compositionally biased region" description="Basic and acidic residues" evidence="1">
    <location>
        <begin position="510"/>
        <end position="529"/>
    </location>
</feature>
<comment type="caution">
    <text evidence="3">The sequence shown here is derived from an EMBL/GenBank/DDBJ whole genome shotgun (WGS) entry which is preliminary data.</text>
</comment>
<organism evidence="3 4">
    <name type="scientific">Archangium lansingense</name>
    <dbReference type="NCBI Taxonomy" id="2995310"/>
    <lineage>
        <taxon>Bacteria</taxon>
        <taxon>Pseudomonadati</taxon>
        <taxon>Myxococcota</taxon>
        <taxon>Myxococcia</taxon>
        <taxon>Myxococcales</taxon>
        <taxon>Cystobacterineae</taxon>
        <taxon>Archangiaceae</taxon>
        <taxon>Archangium</taxon>
    </lineage>
</organism>
<feature type="compositionally biased region" description="Low complexity" evidence="1">
    <location>
        <begin position="242"/>
        <end position="254"/>
    </location>
</feature>